<evidence type="ECO:0000256" key="1">
    <source>
        <dbReference type="SAM" id="SignalP"/>
    </source>
</evidence>
<feature type="signal peptide" evidence="1">
    <location>
        <begin position="1"/>
        <end position="37"/>
    </location>
</feature>
<dbReference type="EMBL" id="CM026433">
    <property type="protein sequence ID" value="KAG0553486.1"/>
    <property type="molecule type" value="Genomic_DNA"/>
</dbReference>
<keyword evidence="4" id="KW-1185">Reference proteome</keyword>
<name>A0A8T0G2E4_CERPU</name>
<proteinExistence type="predicted"/>
<reference evidence="3" key="1">
    <citation type="submission" date="2020-06" db="EMBL/GenBank/DDBJ databases">
        <title>WGS assembly of Ceratodon purpureus strain R40.</title>
        <authorList>
            <person name="Carey S.B."/>
            <person name="Jenkins J."/>
            <person name="Shu S."/>
            <person name="Lovell J.T."/>
            <person name="Sreedasyam A."/>
            <person name="Maumus F."/>
            <person name="Tiley G.P."/>
            <person name="Fernandez-Pozo N."/>
            <person name="Barry K."/>
            <person name="Chen C."/>
            <person name="Wang M."/>
            <person name="Lipzen A."/>
            <person name="Daum C."/>
            <person name="Saski C.A."/>
            <person name="Payton A.C."/>
            <person name="Mcbreen J.C."/>
            <person name="Conrad R.E."/>
            <person name="Kollar L.M."/>
            <person name="Olsson S."/>
            <person name="Huttunen S."/>
            <person name="Landis J.B."/>
            <person name="Wickett N.J."/>
            <person name="Johnson M.G."/>
            <person name="Rensing S.A."/>
            <person name="Grimwood J."/>
            <person name="Schmutz J."/>
            <person name="Mcdaniel S.F."/>
        </authorList>
    </citation>
    <scope>NUCLEOTIDE SEQUENCE</scope>
    <source>
        <strain evidence="3">R40</strain>
    </source>
</reference>
<gene>
    <name evidence="3" type="ORF">KC19_12G014900</name>
</gene>
<feature type="chain" id="PRO_5035923967" description="Bifunctional inhibitor/plant lipid transfer protein/seed storage helical domain-containing protein" evidence="1">
    <location>
        <begin position="38"/>
        <end position="128"/>
    </location>
</feature>
<evidence type="ECO:0000259" key="2">
    <source>
        <dbReference type="Pfam" id="PF14368"/>
    </source>
</evidence>
<evidence type="ECO:0000313" key="3">
    <source>
        <dbReference type="EMBL" id="KAG0553486.1"/>
    </source>
</evidence>
<dbReference type="Gene3D" id="1.10.110.10">
    <property type="entry name" value="Plant lipid-transfer and hydrophobic proteins"/>
    <property type="match status" value="1"/>
</dbReference>
<dbReference type="InterPro" id="IPR016140">
    <property type="entry name" value="Bifunc_inhib/LTP/seed_store"/>
</dbReference>
<dbReference type="InterPro" id="IPR036312">
    <property type="entry name" value="Bifun_inhib/LTP/seed_sf"/>
</dbReference>
<comment type="caution">
    <text evidence="3">The sequence shown here is derived from an EMBL/GenBank/DDBJ whole genome shotgun (WGS) entry which is preliminary data.</text>
</comment>
<dbReference type="AlphaFoldDB" id="A0A8T0G2E4"/>
<evidence type="ECO:0000313" key="4">
    <source>
        <dbReference type="Proteomes" id="UP000822688"/>
    </source>
</evidence>
<sequence length="128" mass="13227">MFNWCTLRQTGAMKSSAVAMVAMAAIACMAMVASVQGSCSSDLSPYKPCMPAVLGVAPPMPTIDCCKVIKAADISCLCTTVAAADIPSLNQEAALMLPKHCGAISPDSQTCGKHGAVNPLARKLMDLH</sequence>
<protein>
    <recommendedName>
        <fullName evidence="2">Bifunctional inhibitor/plant lipid transfer protein/seed storage helical domain-containing protein</fullName>
    </recommendedName>
</protein>
<accession>A0A8T0G2E4</accession>
<dbReference type="SUPFAM" id="SSF47699">
    <property type="entry name" value="Bifunctional inhibitor/lipid-transfer protein/seed storage 2S albumin"/>
    <property type="match status" value="1"/>
</dbReference>
<organism evidence="3 4">
    <name type="scientific">Ceratodon purpureus</name>
    <name type="common">Fire moss</name>
    <name type="synonym">Dicranum purpureum</name>
    <dbReference type="NCBI Taxonomy" id="3225"/>
    <lineage>
        <taxon>Eukaryota</taxon>
        <taxon>Viridiplantae</taxon>
        <taxon>Streptophyta</taxon>
        <taxon>Embryophyta</taxon>
        <taxon>Bryophyta</taxon>
        <taxon>Bryophytina</taxon>
        <taxon>Bryopsida</taxon>
        <taxon>Dicranidae</taxon>
        <taxon>Pseudoditrichales</taxon>
        <taxon>Ditrichaceae</taxon>
        <taxon>Ceratodon</taxon>
    </lineage>
</organism>
<keyword evidence="1" id="KW-0732">Signal</keyword>
<dbReference type="Proteomes" id="UP000822688">
    <property type="component" value="Chromosome 12"/>
</dbReference>
<dbReference type="Pfam" id="PF14368">
    <property type="entry name" value="LTP_2"/>
    <property type="match status" value="1"/>
</dbReference>
<feature type="domain" description="Bifunctional inhibitor/plant lipid transfer protein/seed storage helical" evidence="2">
    <location>
        <begin position="21"/>
        <end position="111"/>
    </location>
</feature>